<dbReference type="Proteomes" id="UP000677016">
    <property type="component" value="Unassembled WGS sequence"/>
</dbReference>
<accession>A0A941D8R9</accession>
<feature type="region of interest" description="Disordered" evidence="1">
    <location>
        <begin position="1"/>
        <end position="48"/>
    </location>
</feature>
<sequence>MSSERDHGPPQPRSPEDLRAERRRQATEAAEYHHAAARRAKEAEARTTAPVVAAFAEDLRAAGVPSTPLKARPYSGRGTLRTDVEGWYVRRDRSIGVGTDGLWYVLVVPPSLRGRLLGIHLEPSSAPLTVGAGGRDGDSVDLGTLLDLRRAAGADFPA</sequence>
<reference evidence="2" key="1">
    <citation type="submission" date="2021-04" db="EMBL/GenBank/DDBJ databases">
        <title>Phycicoccus avicenniae sp. nov., a novel endophytic actinomycetes isolated from branch of Avicennia mariana.</title>
        <authorList>
            <person name="Tuo L."/>
        </authorList>
    </citation>
    <scope>NUCLEOTIDE SEQUENCE</scope>
    <source>
        <strain evidence="2">BSK3Z-2</strain>
    </source>
</reference>
<dbReference type="AlphaFoldDB" id="A0A941D8R9"/>
<proteinExistence type="predicted"/>
<evidence type="ECO:0000313" key="2">
    <source>
        <dbReference type="EMBL" id="MBR7741957.1"/>
    </source>
</evidence>
<evidence type="ECO:0000313" key="3">
    <source>
        <dbReference type="Proteomes" id="UP000677016"/>
    </source>
</evidence>
<gene>
    <name evidence="2" type="ORF">KC207_01455</name>
</gene>
<dbReference type="EMBL" id="JAGSNF010000001">
    <property type="protein sequence ID" value="MBR7741957.1"/>
    <property type="molecule type" value="Genomic_DNA"/>
</dbReference>
<comment type="caution">
    <text evidence="2">The sequence shown here is derived from an EMBL/GenBank/DDBJ whole genome shotgun (WGS) entry which is preliminary data.</text>
</comment>
<name>A0A941D8R9_9MICO</name>
<keyword evidence="3" id="KW-1185">Reference proteome</keyword>
<feature type="compositionally biased region" description="Basic and acidic residues" evidence="1">
    <location>
        <begin position="1"/>
        <end position="45"/>
    </location>
</feature>
<dbReference type="RefSeq" id="WP_211601108.1">
    <property type="nucleotide sequence ID" value="NZ_JAGSNF010000001.1"/>
</dbReference>
<evidence type="ECO:0000256" key="1">
    <source>
        <dbReference type="SAM" id="MobiDB-lite"/>
    </source>
</evidence>
<organism evidence="2 3">
    <name type="scientific">Phycicoccus avicenniae</name>
    <dbReference type="NCBI Taxonomy" id="2828860"/>
    <lineage>
        <taxon>Bacteria</taxon>
        <taxon>Bacillati</taxon>
        <taxon>Actinomycetota</taxon>
        <taxon>Actinomycetes</taxon>
        <taxon>Micrococcales</taxon>
        <taxon>Intrasporangiaceae</taxon>
        <taxon>Phycicoccus</taxon>
    </lineage>
</organism>
<protein>
    <submittedName>
        <fullName evidence="2">Uncharacterized protein</fullName>
    </submittedName>
</protein>